<sequence>MERKSPASVIRALSLLLLAATTCALAQEHKPVHLTGLINDYVPLLTTVKGSPYEMHGQWSMDLDPEMGTAEFSADMTMSSFGKTATGAVDPTQPLQGPHTHHIKVTNARITWNMDGCPAYATPTQMGFQISKTVSLLTGNGSNGGFETNPPSSTLQVCITGGLDVPFSVTNSNITMVFTGPATGHFGTQAIHGVVRGTSTDSIRNDR</sequence>
<dbReference type="RefSeq" id="WP_348264594.1">
    <property type="nucleotide sequence ID" value="NZ_CP121196.1"/>
</dbReference>
<keyword evidence="1" id="KW-0732">Signal</keyword>
<organism evidence="2">
    <name type="scientific">Telmatobacter sp. DSM 110680</name>
    <dbReference type="NCBI Taxonomy" id="3036704"/>
    <lineage>
        <taxon>Bacteria</taxon>
        <taxon>Pseudomonadati</taxon>
        <taxon>Acidobacteriota</taxon>
        <taxon>Terriglobia</taxon>
        <taxon>Terriglobales</taxon>
        <taxon>Acidobacteriaceae</taxon>
        <taxon>Telmatobacter</taxon>
    </lineage>
</organism>
<dbReference type="EMBL" id="CP121196">
    <property type="protein sequence ID" value="XBH19377.1"/>
    <property type="molecule type" value="Genomic_DNA"/>
</dbReference>
<feature type="signal peptide" evidence="1">
    <location>
        <begin position="1"/>
        <end position="26"/>
    </location>
</feature>
<feature type="chain" id="PRO_5043391866" evidence="1">
    <location>
        <begin position="27"/>
        <end position="207"/>
    </location>
</feature>
<evidence type="ECO:0000313" key="2">
    <source>
        <dbReference type="EMBL" id="XBH19377.1"/>
    </source>
</evidence>
<name>A0AAU7DQ12_9BACT</name>
<gene>
    <name evidence="2" type="ORF">P8935_08675</name>
</gene>
<proteinExistence type="predicted"/>
<protein>
    <submittedName>
        <fullName evidence="2">Uncharacterized protein</fullName>
    </submittedName>
</protein>
<accession>A0AAU7DQ12</accession>
<dbReference type="AlphaFoldDB" id="A0AAU7DQ12"/>
<evidence type="ECO:0000256" key="1">
    <source>
        <dbReference type="SAM" id="SignalP"/>
    </source>
</evidence>
<reference evidence="2" key="1">
    <citation type="submission" date="2023-03" db="EMBL/GenBank/DDBJ databases">
        <title>Edaphobacter sp.</title>
        <authorList>
            <person name="Huber K.J."/>
            <person name="Papendorf J."/>
            <person name="Pilke C."/>
            <person name="Bunk B."/>
            <person name="Sproeer C."/>
            <person name="Pester M."/>
        </authorList>
    </citation>
    <scope>NUCLEOTIDE SEQUENCE</scope>
    <source>
        <strain evidence="2">DSM 110680</strain>
    </source>
</reference>